<feature type="domain" description="Molybdopterin dehydrogenase FAD-binding" evidence="1">
    <location>
        <begin position="8"/>
        <end position="70"/>
    </location>
</feature>
<sequence length="79" mass="8478">VIESSDLMTQQKTPGLGQTALQIGDVHVRNRGTIVEFLVHSDPRADYPGVVLALEATIVAQESAGERTIDPFVFLPGFG</sequence>
<dbReference type="InterPro" id="IPR016169">
    <property type="entry name" value="FAD-bd_PCMH_sub2"/>
</dbReference>
<dbReference type="EMBL" id="UINC01004739">
    <property type="protein sequence ID" value="SVA16513.1"/>
    <property type="molecule type" value="Genomic_DNA"/>
</dbReference>
<name>A0A381TR16_9ZZZZ</name>
<dbReference type="GO" id="GO:0050660">
    <property type="term" value="F:flavin adenine dinucleotide binding"/>
    <property type="evidence" value="ECO:0007669"/>
    <property type="project" value="InterPro"/>
</dbReference>
<accession>A0A381TR16</accession>
<gene>
    <name evidence="2" type="ORF">METZ01_LOCUS69367</name>
</gene>
<dbReference type="InterPro" id="IPR002346">
    <property type="entry name" value="Mopterin_DH_FAD-bd"/>
</dbReference>
<dbReference type="AlphaFoldDB" id="A0A381TR16"/>
<evidence type="ECO:0000259" key="1">
    <source>
        <dbReference type="Pfam" id="PF00941"/>
    </source>
</evidence>
<dbReference type="Gene3D" id="3.30.465.10">
    <property type="match status" value="1"/>
</dbReference>
<dbReference type="InterPro" id="IPR036318">
    <property type="entry name" value="FAD-bd_PCMH-like_sf"/>
</dbReference>
<organism evidence="2">
    <name type="scientific">marine metagenome</name>
    <dbReference type="NCBI Taxonomy" id="408172"/>
    <lineage>
        <taxon>unclassified sequences</taxon>
        <taxon>metagenomes</taxon>
        <taxon>ecological metagenomes</taxon>
    </lineage>
</organism>
<dbReference type="GO" id="GO:0016491">
    <property type="term" value="F:oxidoreductase activity"/>
    <property type="evidence" value="ECO:0007669"/>
    <property type="project" value="InterPro"/>
</dbReference>
<dbReference type="SUPFAM" id="SSF56176">
    <property type="entry name" value="FAD-binding/transporter-associated domain-like"/>
    <property type="match status" value="1"/>
</dbReference>
<dbReference type="Pfam" id="PF00941">
    <property type="entry name" value="FAD_binding_5"/>
    <property type="match status" value="1"/>
</dbReference>
<evidence type="ECO:0000313" key="2">
    <source>
        <dbReference type="EMBL" id="SVA16513.1"/>
    </source>
</evidence>
<protein>
    <recommendedName>
        <fullName evidence="1">Molybdopterin dehydrogenase FAD-binding domain-containing protein</fullName>
    </recommendedName>
</protein>
<reference evidence="2" key="1">
    <citation type="submission" date="2018-05" db="EMBL/GenBank/DDBJ databases">
        <authorList>
            <person name="Lanie J.A."/>
            <person name="Ng W.-L."/>
            <person name="Kazmierczak K.M."/>
            <person name="Andrzejewski T.M."/>
            <person name="Davidsen T.M."/>
            <person name="Wayne K.J."/>
            <person name="Tettelin H."/>
            <person name="Glass J.I."/>
            <person name="Rusch D."/>
            <person name="Podicherti R."/>
            <person name="Tsui H.-C.T."/>
            <person name="Winkler M.E."/>
        </authorList>
    </citation>
    <scope>NUCLEOTIDE SEQUENCE</scope>
</reference>
<feature type="non-terminal residue" evidence="2">
    <location>
        <position position="1"/>
    </location>
</feature>
<proteinExistence type="predicted"/>